<dbReference type="SUPFAM" id="SSF51064">
    <property type="entry name" value="Head domain of nucleotide exchange factor GrpE"/>
    <property type="match status" value="1"/>
</dbReference>
<comment type="similarity">
    <text evidence="1 3 5">Belongs to the GrpE family.</text>
</comment>
<accession>A0A7W8JZ93</accession>
<dbReference type="PANTHER" id="PTHR21237:SF23">
    <property type="entry name" value="GRPE PROTEIN HOMOLOG, MITOCHONDRIAL"/>
    <property type="match status" value="1"/>
</dbReference>
<dbReference type="Pfam" id="PF01025">
    <property type="entry name" value="GrpE"/>
    <property type="match status" value="1"/>
</dbReference>
<dbReference type="Proteomes" id="UP000552709">
    <property type="component" value="Unassembled WGS sequence"/>
</dbReference>
<protein>
    <recommendedName>
        <fullName evidence="3 4">Protein GrpE</fullName>
    </recommendedName>
    <alternativeName>
        <fullName evidence="3">HSP-70 cofactor</fullName>
    </alternativeName>
</protein>
<dbReference type="PRINTS" id="PR00773">
    <property type="entry name" value="GRPEPROTEIN"/>
</dbReference>
<dbReference type="HAMAP" id="MF_01151">
    <property type="entry name" value="GrpE"/>
    <property type="match status" value="1"/>
</dbReference>
<keyword evidence="3" id="KW-0963">Cytoplasm</keyword>
<proteinExistence type="inferred from homology"/>
<keyword evidence="8" id="KW-1185">Reference proteome</keyword>
<name>A0A7W8JZ93_9DEIO</name>
<dbReference type="AlphaFoldDB" id="A0A7W8JZ93"/>
<comment type="subcellular location">
    <subcellularLocation>
        <location evidence="3">Cytoplasm</location>
    </subcellularLocation>
</comment>
<evidence type="ECO:0000313" key="8">
    <source>
        <dbReference type="Proteomes" id="UP000552709"/>
    </source>
</evidence>
<dbReference type="SUPFAM" id="SSF58014">
    <property type="entry name" value="Coiled-coil domain of nucleotide exchange factor GrpE"/>
    <property type="match status" value="1"/>
</dbReference>
<dbReference type="InterPro" id="IPR009012">
    <property type="entry name" value="GrpE_head"/>
</dbReference>
<evidence type="ECO:0000256" key="5">
    <source>
        <dbReference type="RuleBase" id="RU004478"/>
    </source>
</evidence>
<sequence length="231" mass="25580">MFRKRGTPVTDNDMKNGKPNPEAEAETTENLKFTPAREGEQTIDADSDIMDAELLGEDGEDGDFSGFPGMDEGMMAQVQEMMGKLERVDELEKENADLRFRLGRLAADFDGYRNRTGQDLDAAEDKGISKAAEQLMPVYDDLERAVTMGSEDPAKLIPGVKAVQSKVLAIFSKLGLEQTAQEGEHFDPQWHEALQVVPGDEDDKIVQVFQAGFRMGDRLVRPARVVVSRKG</sequence>
<feature type="region of interest" description="Disordered" evidence="6">
    <location>
        <begin position="1"/>
        <end position="45"/>
    </location>
</feature>
<dbReference type="GO" id="GO:0042803">
    <property type="term" value="F:protein homodimerization activity"/>
    <property type="evidence" value="ECO:0007669"/>
    <property type="project" value="InterPro"/>
</dbReference>
<organism evidence="7 8">
    <name type="scientific">Deinococcus humi</name>
    <dbReference type="NCBI Taxonomy" id="662880"/>
    <lineage>
        <taxon>Bacteria</taxon>
        <taxon>Thermotogati</taxon>
        <taxon>Deinococcota</taxon>
        <taxon>Deinococci</taxon>
        <taxon>Deinococcales</taxon>
        <taxon>Deinococcaceae</taxon>
        <taxon>Deinococcus</taxon>
    </lineage>
</organism>
<dbReference type="GO" id="GO:0005737">
    <property type="term" value="C:cytoplasm"/>
    <property type="evidence" value="ECO:0007669"/>
    <property type="project" value="UniProtKB-SubCell"/>
</dbReference>
<gene>
    <name evidence="3" type="primary">grpE</name>
    <name evidence="7" type="ORF">HNQ08_004679</name>
</gene>
<dbReference type="EMBL" id="JACHFL010000019">
    <property type="protein sequence ID" value="MBB5365558.1"/>
    <property type="molecule type" value="Genomic_DNA"/>
</dbReference>
<dbReference type="PROSITE" id="PS01071">
    <property type="entry name" value="GRPE"/>
    <property type="match status" value="1"/>
</dbReference>
<keyword evidence="3 4" id="KW-0346">Stress response</keyword>
<evidence type="ECO:0000256" key="1">
    <source>
        <dbReference type="ARBA" id="ARBA00009054"/>
    </source>
</evidence>
<dbReference type="GO" id="GO:0000774">
    <property type="term" value="F:adenyl-nucleotide exchange factor activity"/>
    <property type="evidence" value="ECO:0007669"/>
    <property type="project" value="InterPro"/>
</dbReference>
<dbReference type="Gene3D" id="3.90.20.20">
    <property type="match status" value="1"/>
</dbReference>
<dbReference type="GO" id="GO:0051082">
    <property type="term" value="F:unfolded protein binding"/>
    <property type="evidence" value="ECO:0007669"/>
    <property type="project" value="TreeGrafter"/>
</dbReference>
<evidence type="ECO:0000256" key="2">
    <source>
        <dbReference type="ARBA" id="ARBA00023186"/>
    </source>
</evidence>
<evidence type="ECO:0000256" key="3">
    <source>
        <dbReference type="HAMAP-Rule" id="MF_01151"/>
    </source>
</evidence>
<dbReference type="InterPro" id="IPR013805">
    <property type="entry name" value="GrpE_CC"/>
</dbReference>
<evidence type="ECO:0000313" key="7">
    <source>
        <dbReference type="EMBL" id="MBB5365558.1"/>
    </source>
</evidence>
<dbReference type="PANTHER" id="PTHR21237">
    <property type="entry name" value="GRPE PROTEIN"/>
    <property type="match status" value="1"/>
</dbReference>
<evidence type="ECO:0000256" key="4">
    <source>
        <dbReference type="RuleBase" id="RU000639"/>
    </source>
</evidence>
<dbReference type="GO" id="GO:0006457">
    <property type="term" value="P:protein folding"/>
    <property type="evidence" value="ECO:0007669"/>
    <property type="project" value="InterPro"/>
</dbReference>
<dbReference type="CDD" id="cd00446">
    <property type="entry name" value="GrpE"/>
    <property type="match status" value="1"/>
</dbReference>
<comment type="function">
    <text evidence="3 4">Participates actively in the response to hyperosmotic and heat shock by preventing the aggregation of stress-denatured proteins, in association with DnaK and GrpE. It is the nucleotide exchange factor for DnaK and may function as a thermosensor. Unfolded proteins bind initially to DnaJ; upon interaction with the DnaJ-bound protein, DnaK hydrolyzes its bound ATP, resulting in the formation of a stable complex. GrpE releases ADP from DnaK; ATP binding to DnaK triggers the release of the substrate protein, thus completing the reaction cycle. Several rounds of ATP-dependent interactions between DnaJ, DnaK and GrpE are required for fully efficient folding.</text>
</comment>
<keyword evidence="2 3" id="KW-0143">Chaperone</keyword>
<comment type="subunit">
    <text evidence="3">Homodimer.</text>
</comment>
<dbReference type="RefSeq" id="WP_229790182.1">
    <property type="nucleotide sequence ID" value="NZ_JACHFL010000019.1"/>
</dbReference>
<evidence type="ECO:0000256" key="6">
    <source>
        <dbReference type="SAM" id="MobiDB-lite"/>
    </source>
</evidence>
<dbReference type="GO" id="GO:0051087">
    <property type="term" value="F:protein-folding chaperone binding"/>
    <property type="evidence" value="ECO:0007669"/>
    <property type="project" value="InterPro"/>
</dbReference>
<dbReference type="InterPro" id="IPR000740">
    <property type="entry name" value="GrpE"/>
</dbReference>
<reference evidence="7 8" key="1">
    <citation type="submission" date="2020-08" db="EMBL/GenBank/DDBJ databases">
        <title>Genomic Encyclopedia of Type Strains, Phase IV (KMG-IV): sequencing the most valuable type-strain genomes for metagenomic binning, comparative biology and taxonomic classification.</title>
        <authorList>
            <person name="Goeker M."/>
        </authorList>
    </citation>
    <scope>NUCLEOTIDE SEQUENCE [LARGE SCALE GENOMIC DNA]</scope>
    <source>
        <strain evidence="7 8">DSM 27939</strain>
    </source>
</reference>
<comment type="caution">
    <text evidence="7">The sequence shown here is derived from an EMBL/GenBank/DDBJ whole genome shotgun (WGS) entry which is preliminary data.</text>
</comment>
<dbReference type="Gene3D" id="2.30.22.10">
    <property type="entry name" value="Head domain of nucleotide exchange factor GrpE"/>
    <property type="match status" value="1"/>
</dbReference>